<dbReference type="SUPFAM" id="SSF55073">
    <property type="entry name" value="Nucleotide cyclase"/>
    <property type="match status" value="1"/>
</dbReference>
<protein>
    <submittedName>
        <fullName evidence="3">GGDEF domain-containing protein</fullName>
    </submittedName>
</protein>
<dbReference type="InterPro" id="IPR029787">
    <property type="entry name" value="Nucleotide_cyclase"/>
</dbReference>
<keyword evidence="1" id="KW-0472">Membrane</keyword>
<reference evidence="3 4" key="1">
    <citation type="submission" date="2021-02" db="EMBL/GenBank/DDBJ databases">
        <title>Complete genome sequence of Lactococcus lactis strain K_LL004.</title>
        <authorList>
            <person name="Kim H.B."/>
        </authorList>
    </citation>
    <scope>NUCLEOTIDE SEQUENCE [LARGE SCALE GENOMIC DNA]</scope>
    <source>
        <strain evidence="3 4">K_LL004</strain>
    </source>
</reference>
<feature type="transmembrane region" description="Helical" evidence="1">
    <location>
        <begin position="51"/>
        <end position="72"/>
    </location>
</feature>
<dbReference type="PROSITE" id="PS50887">
    <property type="entry name" value="GGDEF"/>
    <property type="match status" value="1"/>
</dbReference>
<dbReference type="InterPro" id="IPR050469">
    <property type="entry name" value="Diguanylate_Cyclase"/>
</dbReference>
<gene>
    <name evidence="3" type="ORF">JW886_03860</name>
</gene>
<dbReference type="CDD" id="cd01949">
    <property type="entry name" value="GGDEF"/>
    <property type="match status" value="1"/>
</dbReference>
<feature type="transmembrane region" description="Helical" evidence="1">
    <location>
        <begin position="104"/>
        <end position="122"/>
    </location>
</feature>
<sequence>MENYVELLFLIVITLTSFLAQNFWFSYIILESYFDDEEKTSRDQYNFYKNILIIVFCGFQLLCCSVVFYPNLFLYHETFLSILAGTVMQGALVYLYMFFYDEKLVTLLLVFWSLGYSLISIVKHHMHSLVSMMLVFLFTFVLIILNWYFKHTRVKWLYRRYNVIYSFIYSFAWSMFPLIAVNDLFLNKKYLCFLVIWISVWFFSCLIFLINRNIKGRVLEYNMRLREASIDYLTKIGNRASFEKNLEKSFQFYKKVNSSYSFALFDIDKFKEINDTFGHIAGDKVLVEVAKNSEKILFTHFKNSKLYRVGGDEFAIAFRGRSGDEVLPILIEISKKINSHPINYKGKVISVSISAGLAEMSTKNLVARDLYEEADNYLYYSKKNGRNKVTFNGKLY</sequence>
<dbReference type="AlphaFoldDB" id="A0AA45KHJ2"/>
<dbReference type="Proteomes" id="UP000663608">
    <property type="component" value="Chromosome"/>
</dbReference>
<evidence type="ECO:0000313" key="4">
    <source>
        <dbReference type="Proteomes" id="UP000663608"/>
    </source>
</evidence>
<dbReference type="NCBIfam" id="TIGR00254">
    <property type="entry name" value="GGDEF"/>
    <property type="match status" value="1"/>
</dbReference>
<feature type="domain" description="GGDEF" evidence="2">
    <location>
        <begin position="258"/>
        <end position="394"/>
    </location>
</feature>
<feature type="transmembrane region" description="Helical" evidence="1">
    <location>
        <begin position="193"/>
        <end position="214"/>
    </location>
</feature>
<dbReference type="Pfam" id="PF00990">
    <property type="entry name" value="GGDEF"/>
    <property type="match status" value="1"/>
</dbReference>
<organism evidence="3 4">
    <name type="scientific">Lactococcus taiwanensis</name>
    <dbReference type="NCBI Taxonomy" id="1151742"/>
    <lineage>
        <taxon>Bacteria</taxon>
        <taxon>Bacillati</taxon>
        <taxon>Bacillota</taxon>
        <taxon>Bacilli</taxon>
        <taxon>Lactobacillales</taxon>
        <taxon>Streptococcaceae</taxon>
        <taxon>Lactococcus</taxon>
    </lineage>
</organism>
<keyword evidence="4" id="KW-1185">Reference proteome</keyword>
<dbReference type="GO" id="GO:0005886">
    <property type="term" value="C:plasma membrane"/>
    <property type="evidence" value="ECO:0007669"/>
    <property type="project" value="TreeGrafter"/>
</dbReference>
<feature type="transmembrane region" description="Helical" evidence="1">
    <location>
        <begin position="161"/>
        <end position="181"/>
    </location>
</feature>
<dbReference type="KEGG" id="lti:JW886_03860"/>
<dbReference type="Gene3D" id="3.30.70.270">
    <property type="match status" value="1"/>
</dbReference>
<evidence type="ECO:0000256" key="1">
    <source>
        <dbReference type="SAM" id="Phobius"/>
    </source>
</evidence>
<evidence type="ECO:0000313" key="3">
    <source>
        <dbReference type="EMBL" id="QSE77389.1"/>
    </source>
</evidence>
<name>A0AA45KHJ2_9LACT</name>
<feature type="transmembrane region" description="Helical" evidence="1">
    <location>
        <begin position="128"/>
        <end position="149"/>
    </location>
</feature>
<feature type="transmembrane region" description="Helical" evidence="1">
    <location>
        <begin position="6"/>
        <end position="30"/>
    </location>
</feature>
<keyword evidence="1" id="KW-0812">Transmembrane</keyword>
<dbReference type="GO" id="GO:0043709">
    <property type="term" value="P:cell adhesion involved in single-species biofilm formation"/>
    <property type="evidence" value="ECO:0007669"/>
    <property type="project" value="TreeGrafter"/>
</dbReference>
<proteinExistence type="predicted"/>
<dbReference type="PANTHER" id="PTHR45138">
    <property type="entry name" value="REGULATORY COMPONENTS OF SENSORY TRANSDUCTION SYSTEM"/>
    <property type="match status" value="1"/>
</dbReference>
<dbReference type="InterPro" id="IPR000160">
    <property type="entry name" value="GGDEF_dom"/>
</dbReference>
<dbReference type="GO" id="GO:0052621">
    <property type="term" value="F:diguanylate cyclase activity"/>
    <property type="evidence" value="ECO:0007669"/>
    <property type="project" value="TreeGrafter"/>
</dbReference>
<dbReference type="RefSeq" id="WP_205872355.1">
    <property type="nucleotide sequence ID" value="NZ_CP070872.1"/>
</dbReference>
<dbReference type="EMBL" id="CP070872">
    <property type="protein sequence ID" value="QSE77389.1"/>
    <property type="molecule type" value="Genomic_DNA"/>
</dbReference>
<dbReference type="PANTHER" id="PTHR45138:SF24">
    <property type="entry name" value="DIGUANYLATE CYCLASE DGCC-RELATED"/>
    <property type="match status" value="1"/>
</dbReference>
<dbReference type="SMART" id="SM00267">
    <property type="entry name" value="GGDEF"/>
    <property type="match status" value="1"/>
</dbReference>
<evidence type="ECO:0000259" key="2">
    <source>
        <dbReference type="PROSITE" id="PS50887"/>
    </source>
</evidence>
<dbReference type="GO" id="GO:1902201">
    <property type="term" value="P:negative regulation of bacterial-type flagellum-dependent cell motility"/>
    <property type="evidence" value="ECO:0007669"/>
    <property type="project" value="TreeGrafter"/>
</dbReference>
<dbReference type="InterPro" id="IPR043128">
    <property type="entry name" value="Rev_trsase/Diguanyl_cyclase"/>
</dbReference>
<accession>A0AA45KHJ2</accession>
<keyword evidence="1" id="KW-1133">Transmembrane helix</keyword>
<feature type="transmembrane region" description="Helical" evidence="1">
    <location>
        <begin position="78"/>
        <end position="97"/>
    </location>
</feature>